<accession>A0ABY4MTX1</accession>
<dbReference type="EMBL" id="CP097160">
    <property type="protein sequence ID" value="UQN13863.1"/>
    <property type="molecule type" value="Genomic_DNA"/>
</dbReference>
<gene>
    <name evidence="2" type="ORF">M3M28_07225</name>
</gene>
<protein>
    <submittedName>
        <fullName evidence="2">Uncharacterized protein</fullName>
    </submittedName>
</protein>
<feature type="transmembrane region" description="Helical" evidence="1">
    <location>
        <begin position="110"/>
        <end position="128"/>
    </location>
</feature>
<evidence type="ECO:0000256" key="1">
    <source>
        <dbReference type="SAM" id="Phobius"/>
    </source>
</evidence>
<keyword evidence="1" id="KW-0472">Membrane</keyword>
<name>A0ABY4MTX1_9MICO</name>
<keyword evidence="1" id="KW-0812">Transmembrane</keyword>
<evidence type="ECO:0000313" key="2">
    <source>
        <dbReference type="EMBL" id="UQN13863.1"/>
    </source>
</evidence>
<reference evidence="2" key="1">
    <citation type="submission" date="2022-05" db="EMBL/GenBank/DDBJ databases">
        <title>Complete genome sequence of toluene-degrading Gulosibacter sediminis strain ACHW.36C.</title>
        <authorList>
            <person name="Wai A.C."/>
            <person name="Lai G.K."/>
            <person name="Griffin S.D."/>
            <person name="Leung F.C."/>
        </authorList>
    </citation>
    <scope>NUCLEOTIDE SEQUENCE [LARGE SCALE GENOMIC DNA]</scope>
    <source>
        <strain evidence="2">ACHW.36C</strain>
    </source>
</reference>
<sequence>MPRNTPAGGAAAHDDVRVFASAIRGPVRPTAVAIGVTTFLAWGVSFFLFSYATETGRQNLAESGFPALFGSWLIVSALVSIGYALGYVVMRSFVPGTNDFTEARVTRLSAGDAAAAMAGGYVIGFIPMTLTGDVLTLLAWTAIVGILFSFVAIHPGNIRRFRDAVAAGDIVRDHYGD</sequence>
<keyword evidence="1" id="KW-1133">Transmembrane helix</keyword>
<feature type="transmembrane region" description="Helical" evidence="1">
    <location>
        <begin position="31"/>
        <end position="52"/>
    </location>
</feature>
<feature type="transmembrane region" description="Helical" evidence="1">
    <location>
        <begin position="64"/>
        <end position="89"/>
    </location>
</feature>
<organism evidence="2">
    <name type="scientific">Gulosibacter sediminis</name>
    <dbReference type="NCBI Taxonomy" id="1729695"/>
    <lineage>
        <taxon>Bacteria</taxon>
        <taxon>Bacillati</taxon>
        <taxon>Actinomycetota</taxon>
        <taxon>Actinomycetes</taxon>
        <taxon>Micrococcales</taxon>
        <taxon>Microbacteriaceae</taxon>
        <taxon>Gulosibacter</taxon>
    </lineage>
</organism>
<proteinExistence type="predicted"/>
<feature type="transmembrane region" description="Helical" evidence="1">
    <location>
        <begin position="134"/>
        <end position="153"/>
    </location>
</feature>